<accession>A0A1H3K4F1</accession>
<gene>
    <name evidence="4" type="ORF">SAMN05216564_105236</name>
</gene>
<feature type="domain" description="DUF8157" evidence="3">
    <location>
        <begin position="418"/>
        <end position="509"/>
    </location>
</feature>
<dbReference type="CDD" id="cd02440">
    <property type="entry name" value="AdoMet_MTases"/>
    <property type="match status" value="1"/>
</dbReference>
<feature type="compositionally biased region" description="Low complexity" evidence="1">
    <location>
        <begin position="299"/>
        <end position="327"/>
    </location>
</feature>
<dbReference type="SUPFAM" id="SSF53335">
    <property type="entry name" value="S-adenosyl-L-methionine-dependent methyltransferases"/>
    <property type="match status" value="1"/>
</dbReference>
<feature type="region of interest" description="Disordered" evidence="1">
    <location>
        <begin position="296"/>
        <end position="333"/>
    </location>
</feature>
<dbReference type="Pfam" id="PF13489">
    <property type="entry name" value="Methyltransf_23"/>
    <property type="match status" value="1"/>
</dbReference>
<dbReference type="Gene3D" id="3.40.50.150">
    <property type="entry name" value="Vaccinia Virus protein VP39"/>
    <property type="match status" value="1"/>
</dbReference>
<dbReference type="RefSeq" id="WP_092732948.1">
    <property type="nucleotide sequence ID" value="NZ_FNPC01000005.1"/>
</dbReference>
<proteinExistence type="predicted"/>
<dbReference type="Proteomes" id="UP000199079">
    <property type="component" value="Unassembled WGS sequence"/>
</dbReference>
<dbReference type="AlphaFoldDB" id="A0A1H3K4F1"/>
<dbReference type="OrthoDB" id="117536at2157"/>
<dbReference type="Pfam" id="PF26487">
    <property type="entry name" value="DUF8157_C"/>
    <property type="match status" value="1"/>
</dbReference>
<keyword evidence="4" id="KW-0489">Methyltransferase</keyword>
<keyword evidence="5" id="KW-1185">Reference proteome</keyword>
<evidence type="ECO:0000259" key="2">
    <source>
        <dbReference type="Pfam" id="PF26486"/>
    </source>
</evidence>
<protein>
    <submittedName>
        <fullName evidence="4">Methyltransferase domain-containing protein</fullName>
    </submittedName>
</protein>
<dbReference type="InterPro" id="IPR058959">
    <property type="entry name" value="DUF8157_C"/>
</dbReference>
<dbReference type="InterPro" id="IPR058470">
    <property type="entry name" value="DUF8157_N"/>
</dbReference>
<feature type="domain" description="DUF8157" evidence="2">
    <location>
        <begin position="6"/>
        <end position="55"/>
    </location>
</feature>
<sequence length="512" mass="55744">MIDEQVVRDSAKYLRNVRPIDPEEVADYVSGGAHPAVVRRTLREAAYDLGLREREDGTFVPVDPDPVPDPGWNPDSFPEVYAVALEEELVDEYGANWHVGESGDELRAAIRRLKRDYYHENAVEYDRTAALGYAIYHLPDYYAAIGYVLADLIENGLLERRLRVLDVGAGVGGPALGLHDVLPADAVVEYTAIEPSPAADVLETMLGATRRNFRSTIRRETAEEFLGLDGEDASRNEDAAENPYDLVLFGNVLSELDDPVAVVTAALDVLADDGSVVALAPADRNTATGLREIERAVVSGPSEPAEGSAAESDAESAAESASEPASESSDREVTVYSPTLRLWPGAKPDDRGWSFDVRPDLSVPPFQARLDEAAARGPTDEPGEFVNVDVQFAYAILRTDGRCRVDVRADPERHLRMADSEAHVTDRVDLLCVKLSHDLADGGNPLYKVSDGSETVDHYAVCTRETSLNRALLEADYGAVLAVENVLVLWNDDEEAYNLVVDDGTVVDLVAP</sequence>
<reference evidence="5" key="1">
    <citation type="submission" date="2016-10" db="EMBL/GenBank/DDBJ databases">
        <authorList>
            <person name="Varghese N."/>
            <person name="Submissions S."/>
        </authorList>
    </citation>
    <scope>NUCLEOTIDE SEQUENCE [LARGE SCALE GENOMIC DNA]</scope>
    <source>
        <strain evidence="5">DC30,IBRC 10041,KCTC 4046</strain>
    </source>
</reference>
<dbReference type="GO" id="GO:0008168">
    <property type="term" value="F:methyltransferase activity"/>
    <property type="evidence" value="ECO:0007669"/>
    <property type="project" value="UniProtKB-KW"/>
</dbReference>
<organism evidence="4 5">
    <name type="scientific">Halopenitus persicus</name>
    <dbReference type="NCBI Taxonomy" id="1048396"/>
    <lineage>
        <taxon>Archaea</taxon>
        <taxon>Methanobacteriati</taxon>
        <taxon>Methanobacteriota</taxon>
        <taxon>Stenosarchaea group</taxon>
        <taxon>Halobacteria</taxon>
        <taxon>Halobacteriales</taxon>
        <taxon>Haloferacaceae</taxon>
        <taxon>Halopenitus</taxon>
    </lineage>
</organism>
<dbReference type="GO" id="GO:0032259">
    <property type="term" value="P:methylation"/>
    <property type="evidence" value="ECO:0007669"/>
    <property type="project" value="UniProtKB-KW"/>
</dbReference>
<dbReference type="InterPro" id="IPR029063">
    <property type="entry name" value="SAM-dependent_MTases_sf"/>
</dbReference>
<dbReference type="Pfam" id="PF26486">
    <property type="entry name" value="DUF8157"/>
    <property type="match status" value="1"/>
</dbReference>
<evidence type="ECO:0000256" key="1">
    <source>
        <dbReference type="SAM" id="MobiDB-lite"/>
    </source>
</evidence>
<evidence type="ECO:0000259" key="3">
    <source>
        <dbReference type="Pfam" id="PF26487"/>
    </source>
</evidence>
<name>A0A1H3K4F1_9EURY</name>
<evidence type="ECO:0000313" key="5">
    <source>
        <dbReference type="Proteomes" id="UP000199079"/>
    </source>
</evidence>
<keyword evidence="4" id="KW-0808">Transferase</keyword>
<evidence type="ECO:0000313" key="4">
    <source>
        <dbReference type="EMBL" id="SDY46478.1"/>
    </source>
</evidence>
<dbReference type="EMBL" id="FNPC01000005">
    <property type="protein sequence ID" value="SDY46478.1"/>
    <property type="molecule type" value="Genomic_DNA"/>
</dbReference>